<dbReference type="PANTHER" id="PTHR12828">
    <property type="entry name" value="PROTEASOME MATURATION PROTEIN UMP1"/>
    <property type="match status" value="1"/>
</dbReference>
<evidence type="ECO:0000256" key="1">
    <source>
        <dbReference type="ARBA" id="ARBA00023186"/>
    </source>
</evidence>
<comment type="caution">
    <text evidence="3">The sequence shown here is derived from an EMBL/GenBank/DDBJ whole genome shotgun (WGS) entry which is preliminary data.</text>
</comment>
<dbReference type="Proteomes" id="UP001556367">
    <property type="component" value="Unassembled WGS sequence"/>
</dbReference>
<evidence type="ECO:0000313" key="4">
    <source>
        <dbReference type="Proteomes" id="UP001556367"/>
    </source>
</evidence>
<organism evidence="3 4">
    <name type="scientific">Hohenbuehelia grisea</name>
    <dbReference type="NCBI Taxonomy" id="104357"/>
    <lineage>
        <taxon>Eukaryota</taxon>
        <taxon>Fungi</taxon>
        <taxon>Dikarya</taxon>
        <taxon>Basidiomycota</taxon>
        <taxon>Agaricomycotina</taxon>
        <taxon>Agaricomycetes</taxon>
        <taxon>Agaricomycetidae</taxon>
        <taxon>Agaricales</taxon>
        <taxon>Pleurotineae</taxon>
        <taxon>Pleurotaceae</taxon>
        <taxon>Hohenbuehelia</taxon>
    </lineage>
</organism>
<keyword evidence="1" id="KW-0143">Chaperone</keyword>
<reference evidence="4" key="1">
    <citation type="submission" date="2024-06" db="EMBL/GenBank/DDBJ databases">
        <title>Multi-omics analyses provide insights into the biosynthesis of the anticancer antibiotic pleurotin in Hohenbuehelia grisea.</title>
        <authorList>
            <person name="Weaver J.A."/>
            <person name="Alberti F."/>
        </authorList>
    </citation>
    <scope>NUCLEOTIDE SEQUENCE [LARGE SCALE GENOMIC DNA]</scope>
    <source>
        <strain evidence="4">T-177</strain>
    </source>
</reference>
<evidence type="ECO:0000256" key="2">
    <source>
        <dbReference type="ARBA" id="ARBA00043974"/>
    </source>
</evidence>
<accession>A0ABR3J499</accession>
<dbReference type="PANTHER" id="PTHR12828:SF3">
    <property type="entry name" value="PROTEASOME MATURATION PROTEIN"/>
    <property type="match status" value="1"/>
</dbReference>
<protein>
    <recommendedName>
        <fullName evidence="5">Proteasome maturation factor UMP1</fullName>
    </recommendedName>
</protein>
<name>A0ABR3J499_9AGAR</name>
<proteinExistence type="inferred from homology"/>
<evidence type="ECO:0008006" key="5">
    <source>
        <dbReference type="Google" id="ProtNLM"/>
    </source>
</evidence>
<comment type="similarity">
    <text evidence="2">Belongs to the POMP/UMP1 family.</text>
</comment>
<dbReference type="InterPro" id="IPR008012">
    <property type="entry name" value="Ump1"/>
</dbReference>
<evidence type="ECO:0000313" key="3">
    <source>
        <dbReference type="EMBL" id="KAL0950476.1"/>
    </source>
</evidence>
<sequence>MDNSYRIVPAKGSQTASVHDTANSLGLHDTLQYGPRSLAAEVNTQSDLKGRLESWDETQDNLKLNMLRNTQGLHAPMRLLMERKINAHMTALPQSNLQLDILMGRDETIEPVDVFDTIDTRQSLSIHTDMEKKLRM</sequence>
<dbReference type="Pfam" id="PF05348">
    <property type="entry name" value="UMP1"/>
    <property type="match status" value="1"/>
</dbReference>
<dbReference type="EMBL" id="JASNQZ010000011">
    <property type="protein sequence ID" value="KAL0950476.1"/>
    <property type="molecule type" value="Genomic_DNA"/>
</dbReference>
<gene>
    <name evidence="3" type="ORF">HGRIS_007288</name>
</gene>
<keyword evidence="4" id="KW-1185">Reference proteome</keyword>